<keyword evidence="10" id="KW-1133">Transmembrane helix</keyword>
<protein>
    <recommendedName>
        <fullName evidence="3">uridine/cytidine kinase</fullName>
        <ecNumber evidence="3">2.7.1.48</ecNumber>
    </recommendedName>
</protein>
<comment type="caution">
    <text evidence="12">The sequence shown here is derived from an EMBL/GenBank/DDBJ whole genome shotgun (WGS) entry which is preliminary data.</text>
</comment>
<name>A0A8S9YKX8_9TREM</name>
<sequence>MLNQLLSVPKPSGSLGSSKGLYDEELLPEPLRKFLGSRKENANSQLGPPNDVTTASLEIESQGRLASWFSQSDSDPLMPKGLSRRQRIIGFIVCLLVASLCLCLAVVFLPLITTPFGMRKPSCAFLLDLLLNHQSIKNDCHQIYQALADWHKRRGGIWEGERVVAFRFSDRQTEACQKIKEVLCKKSSGKRAVILSLSTFYRELSPEERLLDERGDFDYAHPNSFDFKHLLNVLQKIKQREKVTIKPRDCTAHSNCQDVQEIPPDVDVVIVEGILTFYQEEIRDMFHLKIFIESDADTRLCRKVLSDVSGKGRSLELVLDTYFKYIKPAFEQFCLPTKKYADVILPRAPDNHVGVELITEHLIQLINEVPAYSTGHCVTRVRNQSESCLGTIRPH</sequence>
<feature type="domain" description="Phosphoribulokinase/uridine kinase" evidence="11">
    <location>
        <begin position="175"/>
        <end position="353"/>
    </location>
</feature>
<evidence type="ECO:0000259" key="11">
    <source>
        <dbReference type="Pfam" id="PF00485"/>
    </source>
</evidence>
<keyword evidence="4" id="KW-0808">Transferase</keyword>
<keyword evidence="5" id="KW-0547">Nucleotide-binding</keyword>
<evidence type="ECO:0000256" key="6">
    <source>
        <dbReference type="ARBA" id="ARBA00022777"/>
    </source>
</evidence>
<dbReference type="PANTHER" id="PTHR10285">
    <property type="entry name" value="URIDINE KINASE"/>
    <property type="match status" value="1"/>
</dbReference>
<feature type="region of interest" description="Disordered" evidence="9">
    <location>
        <begin position="1"/>
        <end position="21"/>
    </location>
</feature>
<feature type="compositionally biased region" description="Low complexity" evidence="9">
    <location>
        <begin position="1"/>
        <end position="20"/>
    </location>
</feature>
<dbReference type="OrthoDB" id="10257085at2759"/>
<comment type="catalytic activity">
    <reaction evidence="8">
        <text>uridine + ATP = UMP + ADP + H(+)</text>
        <dbReference type="Rhea" id="RHEA:16825"/>
        <dbReference type="ChEBI" id="CHEBI:15378"/>
        <dbReference type="ChEBI" id="CHEBI:16704"/>
        <dbReference type="ChEBI" id="CHEBI:30616"/>
        <dbReference type="ChEBI" id="CHEBI:57865"/>
        <dbReference type="ChEBI" id="CHEBI:456216"/>
        <dbReference type="EC" id="2.7.1.48"/>
    </reaction>
</comment>
<comment type="pathway">
    <text evidence="1">Pyrimidine metabolism; UMP biosynthesis via salvage pathway; UMP from uridine: step 1/1.</text>
</comment>
<evidence type="ECO:0000256" key="4">
    <source>
        <dbReference type="ARBA" id="ARBA00022679"/>
    </source>
</evidence>
<dbReference type="InterPro" id="IPR027417">
    <property type="entry name" value="P-loop_NTPase"/>
</dbReference>
<keyword evidence="10" id="KW-0812">Transmembrane</keyword>
<evidence type="ECO:0000313" key="12">
    <source>
        <dbReference type="EMBL" id="KAF7255454.1"/>
    </source>
</evidence>
<keyword evidence="13" id="KW-1185">Reference proteome</keyword>
<dbReference type="Proteomes" id="UP000822476">
    <property type="component" value="Unassembled WGS sequence"/>
</dbReference>
<organism evidence="12 13">
    <name type="scientific">Paragonimus skrjabini miyazakii</name>
    <dbReference type="NCBI Taxonomy" id="59628"/>
    <lineage>
        <taxon>Eukaryota</taxon>
        <taxon>Metazoa</taxon>
        <taxon>Spiralia</taxon>
        <taxon>Lophotrochozoa</taxon>
        <taxon>Platyhelminthes</taxon>
        <taxon>Trematoda</taxon>
        <taxon>Digenea</taxon>
        <taxon>Plagiorchiida</taxon>
        <taxon>Troglotremata</taxon>
        <taxon>Troglotrematidae</taxon>
        <taxon>Paragonimus</taxon>
    </lineage>
</organism>
<evidence type="ECO:0000256" key="1">
    <source>
        <dbReference type="ARBA" id="ARBA00004690"/>
    </source>
</evidence>
<evidence type="ECO:0000313" key="13">
    <source>
        <dbReference type="Proteomes" id="UP000822476"/>
    </source>
</evidence>
<dbReference type="PRINTS" id="PR00988">
    <property type="entry name" value="URIDINKINASE"/>
</dbReference>
<dbReference type="InterPro" id="IPR006083">
    <property type="entry name" value="PRK/URK"/>
</dbReference>
<keyword evidence="6" id="KW-0418">Kinase</keyword>
<evidence type="ECO:0000256" key="7">
    <source>
        <dbReference type="ARBA" id="ARBA00047436"/>
    </source>
</evidence>
<gene>
    <name evidence="12" type="ORF">EG68_08016</name>
</gene>
<dbReference type="AlphaFoldDB" id="A0A8S9YKX8"/>
<evidence type="ECO:0000256" key="8">
    <source>
        <dbReference type="ARBA" id="ARBA00048909"/>
    </source>
</evidence>
<dbReference type="Pfam" id="PF00485">
    <property type="entry name" value="PRK"/>
    <property type="match status" value="1"/>
</dbReference>
<dbReference type="SUPFAM" id="SSF52540">
    <property type="entry name" value="P-loop containing nucleoside triphosphate hydrolases"/>
    <property type="match status" value="1"/>
</dbReference>
<evidence type="ECO:0000256" key="9">
    <source>
        <dbReference type="SAM" id="MobiDB-lite"/>
    </source>
</evidence>
<reference evidence="12" key="1">
    <citation type="submission" date="2019-07" db="EMBL/GenBank/DDBJ databases">
        <title>Annotation for the trematode Paragonimus miyazaki's.</title>
        <authorList>
            <person name="Choi Y.-J."/>
        </authorList>
    </citation>
    <scope>NUCLEOTIDE SEQUENCE</scope>
    <source>
        <strain evidence="12">Japan</strain>
    </source>
</reference>
<evidence type="ECO:0000256" key="5">
    <source>
        <dbReference type="ARBA" id="ARBA00022741"/>
    </source>
</evidence>
<dbReference type="GO" id="GO:0004849">
    <property type="term" value="F:uridine kinase activity"/>
    <property type="evidence" value="ECO:0007669"/>
    <property type="project" value="UniProtKB-EC"/>
</dbReference>
<evidence type="ECO:0000256" key="10">
    <source>
        <dbReference type="SAM" id="Phobius"/>
    </source>
</evidence>
<dbReference type="GO" id="GO:0005524">
    <property type="term" value="F:ATP binding"/>
    <property type="evidence" value="ECO:0007669"/>
    <property type="project" value="InterPro"/>
</dbReference>
<evidence type="ECO:0000256" key="2">
    <source>
        <dbReference type="ARBA" id="ARBA00005408"/>
    </source>
</evidence>
<comment type="similarity">
    <text evidence="2">Belongs to the uridine kinase family.</text>
</comment>
<keyword evidence="10" id="KW-0472">Membrane</keyword>
<evidence type="ECO:0000256" key="3">
    <source>
        <dbReference type="ARBA" id="ARBA00012137"/>
    </source>
</evidence>
<accession>A0A8S9YKX8</accession>
<comment type="catalytic activity">
    <reaction evidence="7">
        <text>cytidine + ATP = CMP + ADP + H(+)</text>
        <dbReference type="Rhea" id="RHEA:24674"/>
        <dbReference type="ChEBI" id="CHEBI:15378"/>
        <dbReference type="ChEBI" id="CHEBI:17562"/>
        <dbReference type="ChEBI" id="CHEBI:30616"/>
        <dbReference type="ChEBI" id="CHEBI:60377"/>
        <dbReference type="ChEBI" id="CHEBI:456216"/>
        <dbReference type="EC" id="2.7.1.48"/>
    </reaction>
</comment>
<proteinExistence type="inferred from homology"/>
<dbReference type="InterPro" id="IPR000764">
    <property type="entry name" value="Uridine_kinase-like"/>
</dbReference>
<feature type="transmembrane region" description="Helical" evidence="10">
    <location>
        <begin position="88"/>
        <end position="112"/>
    </location>
</feature>
<dbReference type="EC" id="2.7.1.48" evidence="3"/>
<dbReference type="EMBL" id="JTDE01003967">
    <property type="protein sequence ID" value="KAF7255454.1"/>
    <property type="molecule type" value="Genomic_DNA"/>
</dbReference>
<dbReference type="Gene3D" id="3.40.50.300">
    <property type="entry name" value="P-loop containing nucleotide triphosphate hydrolases"/>
    <property type="match status" value="1"/>
</dbReference>
<dbReference type="CDD" id="cd02023">
    <property type="entry name" value="UMPK"/>
    <property type="match status" value="1"/>
</dbReference>